<dbReference type="EMBL" id="JBBYXI010000002">
    <property type="protein sequence ID" value="MEN3930567.1"/>
    <property type="molecule type" value="Genomic_DNA"/>
</dbReference>
<comment type="caution">
    <text evidence="3">The sequence shown here is derived from an EMBL/GenBank/DDBJ whole genome shotgun (WGS) entry which is preliminary data.</text>
</comment>
<dbReference type="InterPro" id="IPR000352">
    <property type="entry name" value="Pep_chain_release_fac_I"/>
</dbReference>
<proteinExistence type="predicted"/>
<reference evidence="3 4" key="1">
    <citation type="submission" date="2024-04" db="EMBL/GenBank/DDBJ databases">
        <title>A novel species isolated from cricket.</title>
        <authorList>
            <person name="Wang H.-C."/>
        </authorList>
    </citation>
    <scope>NUCLEOTIDE SEQUENCE [LARGE SCALE GENOMIC DNA]</scope>
    <source>
        <strain evidence="3 4">WL0021</strain>
    </source>
</reference>
<evidence type="ECO:0000256" key="1">
    <source>
        <dbReference type="SAM" id="MobiDB-lite"/>
    </source>
</evidence>
<dbReference type="NCBIfam" id="NF006718">
    <property type="entry name" value="PRK09256.1"/>
    <property type="match status" value="1"/>
</dbReference>
<keyword evidence="3" id="KW-0378">Hydrolase</keyword>
<dbReference type="GO" id="GO:0004045">
    <property type="term" value="F:peptidyl-tRNA hydrolase activity"/>
    <property type="evidence" value="ECO:0007669"/>
    <property type="project" value="UniProtKB-EC"/>
</dbReference>
<evidence type="ECO:0000313" key="4">
    <source>
        <dbReference type="Proteomes" id="UP001418637"/>
    </source>
</evidence>
<dbReference type="RefSeq" id="WP_346336571.1">
    <property type="nucleotide sequence ID" value="NZ_JBBYXI010000002.1"/>
</dbReference>
<protein>
    <submittedName>
        <fullName evidence="3">Alternative ribosome rescue aminoacyl-tRNA hydrolase ArfB</fullName>
        <ecNumber evidence="3">3.1.1.29</ecNumber>
    </submittedName>
</protein>
<sequence>MRSLITVTDRIYLDPDEIEEQFIRSSGPGGQNVNKVATAVQLRFNIRNSPSLPDHIKEKAEKLAGQRLTNDGAIVITAARFRLQERNREDALARLVQLLAKAAEPVKPRKATKPTYASRVRRLESKAKRSGVKKLRQGKPQFD</sequence>
<accession>A0ABV0BHX1</accession>
<evidence type="ECO:0000313" key="3">
    <source>
        <dbReference type="EMBL" id="MEN3930567.1"/>
    </source>
</evidence>
<keyword evidence="4" id="KW-1185">Reference proteome</keyword>
<feature type="region of interest" description="Disordered" evidence="1">
    <location>
        <begin position="106"/>
        <end position="143"/>
    </location>
</feature>
<dbReference type="Pfam" id="PF00472">
    <property type="entry name" value="RF-1"/>
    <property type="match status" value="1"/>
</dbReference>
<dbReference type="Proteomes" id="UP001418637">
    <property type="component" value="Unassembled WGS sequence"/>
</dbReference>
<dbReference type="EC" id="3.1.1.29" evidence="3"/>
<dbReference type="PANTHER" id="PTHR47814:SF1">
    <property type="entry name" value="PEPTIDYL-TRNA HYDROLASE ARFB"/>
    <property type="match status" value="1"/>
</dbReference>
<dbReference type="PROSITE" id="PS00745">
    <property type="entry name" value="RF_PROK_I"/>
    <property type="match status" value="1"/>
</dbReference>
<evidence type="ECO:0000259" key="2">
    <source>
        <dbReference type="PROSITE" id="PS00745"/>
    </source>
</evidence>
<feature type="domain" description="Prokaryotic-type class I peptide chain release factors" evidence="2">
    <location>
        <begin position="24"/>
        <end position="40"/>
    </location>
</feature>
<gene>
    <name evidence="3" type="primary">arfB</name>
    <name evidence="3" type="ORF">WJT86_05755</name>
</gene>
<name>A0ABV0BHX1_9HYPH</name>
<dbReference type="Gene3D" id="3.30.160.20">
    <property type="match status" value="1"/>
</dbReference>
<organism evidence="3 4">
    <name type="scientific">Hohaiivirga grylli</name>
    <dbReference type="NCBI Taxonomy" id="3133970"/>
    <lineage>
        <taxon>Bacteria</taxon>
        <taxon>Pseudomonadati</taxon>
        <taxon>Pseudomonadota</taxon>
        <taxon>Alphaproteobacteria</taxon>
        <taxon>Hyphomicrobiales</taxon>
        <taxon>Methylobacteriaceae</taxon>
        <taxon>Hohaiivirga</taxon>
    </lineage>
</organism>
<feature type="compositionally biased region" description="Basic residues" evidence="1">
    <location>
        <begin position="128"/>
        <end position="137"/>
    </location>
</feature>
<dbReference type="SUPFAM" id="SSF110916">
    <property type="entry name" value="Peptidyl-tRNA hydrolase domain-like"/>
    <property type="match status" value="1"/>
</dbReference>
<dbReference type="PANTHER" id="PTHR47814">
    <property type="entry name" value="PEPTIDYL-TRNA HYDROLASE ARFB"/>
    <property type="match status" value="1"/>
</dbReference>